<dbReference type="PANTHER" id="PTHR43037:SF5">
    <property type="entry name" value="FERULOYL ESTERASE"/>
    <property type="match status" value="1"/>
</dbReference>
<evidence type="ECO:0000256" key="2">
    <source>
        <dbReference type="ARBA" id="ARBA00022801"/>
    </source>
</evidence>
<keyword evidence="2" id="KW-0378">Hydrolase</keyword>
<dbReference type="PANTHER" id="PTHR43037">
    <property type="entry name" value="UNNAMED PRODUCT-RELATED"/>
    <property type="match status" value="1"/>
</dbReference>
<evidence type="ECO:0000313" key="6">
    <source>
        <dbReference type="Proteomes" id="UP000444174"/>
    </source>
</evidence>
<dbReference type="Gene3D" id="3.40.50.1820">
    <property type="entry name" value="alpha/beta hydrolase"/>
    <property type="match status" value="1"/>
</dbReference>
<evidence type="ECO:0000256" key="3">
    <source>
        <dbReference type="SAM" id="SignalP"/>
    </source>
</evidence>
<keyword evidence="1 3" id="KW-0732">Signal</keyword>
<name>A0A843YJG6_9RHOB</name>
<dbReference type="EMBL" id="WIBF01000011">
    <property type="protein sequence ID" value="MQQ09948.1"/>
    <property type="molecule type" value="Genomic_DNA"/>
</dbReference>
<feature type="chain" id="PRO_5032854313" evidence="3">
    <location>
        <begin position="23"/>
        <end position="271"/>
    </location>
</feature>
<evidence type="ECO:0000313" key="5">
    <source>
        <dbReference type="EMBL" id="MQQ09948.1"/>
    </source>
</evidence>
<dbReference type="PROSITE" id="PS51257">
    <property type="entry name" value="PROKAR_LIPOPROTEIN"/>
    <property type="match status" value="1"/>
</dbReference>
<accession>A0A843YJG6</accession>
<proteinExistence type="predicted"/>
<reference evidence="5 6" key="1">
    <citation type="submission" date="2019-10" db="EMBL/GenBank/DDBJ databases">
        <title>Epibacterium sp. nov., isolated from seawater.</title>
        <authorList>
            <person name="Zhang X."/>
            <person name="Li N."/>
        </authorList>
    </citation>
    <scope>NUCLEOTIDE SEQUENCE [LARGE SCALE GENOMIC DNA]</scope>
    <source>
        <strain evidence="5 6">SM1979</strain>
    </source>
</reference>
<dbReference type="RefSeq" id="WP_153216926.1">
    <property type="nucleotide sequence ID" value="NZ_WIBF01000011.1"/>
</dbReference>
<dbReference type="Proteomes" id="UP000444174">
    <property type="component" value="Unassembled WGS sequence"/>
</dbReference>
<evidence type="ECO:0000256" key="1">
    <source>
        <dbReference type="ARBA" id="ARBA00022729"/>
    </source>
</evidence>
<evidence type="ECO:0000259" key="4">
    <source>
        <dbReference type="Pfam" id="PF02230"/>
    </source>
</evidence>
<protein>
    <submittedName>
        <fullName evidence="5">Polyhydroxybutyrate depolymerase</fullName>
    </submittedName>
</protein>
<dbReference type="InterPro" id="IPR003140">
    <property type="entry name" value="PLipase/COase/thioEstase"/>
</dbReference>
<dbReference type="Pfam" id="PF02230">
    <property type="entry name" value="Abhydrolase_2"/>
    <property type="match status" value="1"/>
</dbReference>
<organism evidence="5 6">
    <name type="scientific">Tritonibacter litoralis</name>
    <dbReference type="NCBI Taxonomy" id="2662264"/>
    <lineage>
        <taxon>Bacteria</taxon>
        <taxon>Pseudomonadati</taxon>
        <taxon>Pseudomonadota</taxon>
        <taxon>Alphaproteobacteria</taxon>
        <taxon>Rhodobacterales</taxon>
        <taxon>Paracoccaceae</taxon>
        <taxon>Tritonibacter</taxon>
    </lineage>
</organism>
<gene>
    <name evidence="5" type="ORF">GFB49_15895</name>
</gene>
<feature type="signal peptide" evidence="3">
    <location>
        <begin position="1"/>
        <end position="22"/>
    </location>
</feature>
<feature type="domain" description="Phospholipase/carboxylesterase/thioesterase" evidence="4">
    <location>
        <begin position="122"/>
        <end position="196"/>
    </location>
</feature>
<dbReference type="GO" id="GO:0016787">
    <property type="term" value="F:hydrolase activity"/>
    <property type="evidence" value="ECO:0007669"/>
    <property type="project" value="UniProtKB-KW"/>
</dbReference>
<dbReference type="InterPro" id="IPR029058">
    <property type="entry name" value="AB_hydrolase_fold"/>
</dbReference>
<comment type="caution">
    <text evidence="5">The sequence shown here is derived from an EMBL/GenBank/DDBJ whole genome shotgun (WGS) entry which is preliminary data.</text>
</comment>
<dbReference type="InterPro" id="IPR050955">
    <property type="entry name" value="Plant_Biomass_Hydrol_Est"/>
</dbReference>
<sequence>MVTKTAAIAAFITLAAASTASACGADSDCKIGDRHYRIYMPAGHDGTQKIGAIVFTHGYKGTAKGAMNNSNLTGLADELGVALIATKSAKNDWSIPGAPSSETDPNVDELAYYDAMRADVATKFPIDDTQLMLTGFSAGAMMVWNLACHRSEDYAGFVPMSGTFWQPEPLTCDTPPASVIHIHGTTDKIVPLEGRKVLDTHQGSVSGVLAMYSAYGDFADTGATKLGGLACETKANATGDILDFCTFDGGHSFKAEYLKSAWTHLGAKGKL</sequence>
<dbReference type="SUPFAM" id="SSF53474">
    <property type="entry name" value="alpha/beta-Hydrolases"/>
    <property type="match status" value="1"/>
</dbReference>
<dbReference type="AlphaFoldDB" id="A0A843YJG6"/>
<keyword evidence="6" id="KW-1185">Reference proteome</keyword>